<evidence type="ECO:0000256" key="1">
    <source>
        <dbReference type="ARBA" id="ARBA00008664"/>
    </source>
</evidence>
<dbReference type="GO" id="GO:0003824">
    <property type="term" value="F:catalytic activity"/>
    <property type="evidence" value="ECO:0007669"/>
    <property type="project" value="InterPro"/>
</dbReference>
<dbReference type="Gene3D" id="3.30.870.10">
    <property type="entry name" value="Endonuclease Chain A"/>
    <property type="match status" value="2"/>
</dbReference>
<protein>
    <submittedName>
        <fullName evidence="4">Phospholipase D3</fullName>
    </submittedName>
</protein>
<dbReference type="CDD" id="cd09107">
    <property type="entry name" value="PLDc_vPLD3_4_5_like_2"/>
    <property type="match status" value="1"/>
</dbReference>
<name>A0A0M3I2E6_ASCLU</name>
<evidence type="ECO:0000313" key="3">
    <source>
        <dbReference type="Proteomes" id="UP000036681"/>
    </source>
</evidence>
<reference evidence="4" key="1">
    <citation type="submission" date="2017-02" db="UniProtKB">
        <authorList>
            <consortium name="WormBaseParasite"/>
        </authorList>
    </citation>
    <scope>IDENTIFICATION</scope>
</reference>
<dbReference type="Pfam" id="PF13918">
    <property type="entry name" value="PLDc_3"/>
    <property type="match status" value="1"/>
</dbReference>
<dbReference type="Proteomes" id="UP000036681">
    <property type="component" value="Unplaced"/>
</dbReference>
<dbReference type="InterPro" id="IPR050874">
    <property type="entry name" value="Diverse_PLD-related"/>
</dbReference>
<proteinExistence type="inferred from homology"/>
<dbReference type="InterPro" id="IPR001736">
    <property type="entry name" value="PLipase_D/transphosphatidylase"/>
</dbReference>
<dbReference type="SUPFAM" id="SSF56024">
    <property type="entry name" value="Phospholipase D/nuclease"/>
    <property type="match status" value="2"/>
</dbReference>
<dbReference type="InterPro" id="IPR032803">
    <property type="entry name" value="PLDc_3"/>
</dbReference>
<dbReference type="PROSITE" id="PS50035">
    <property type="entry name" value="PLD"/>
    <property type="match status" value="2"/>
</dbReference>
<feature type="domain" description="PLD phosphodiesterase" evidence="2">
    <location>
        <begin position="449"/>
        <end position="475"/>
    </location>
</feature>
<dbReference type="WBParaSite" id="ALUE_0001065601-mRNA-1">
    <property type="protein sequence ID" value="ALUE_0001065601-mRNA-1"/>
    <property type="gene ID" value="ALUE_0001065601"/>
</dbReference>
<evidence type="ECO:0000259" key="2">
    <source>
        <dbReference type="PROSITE" id="PS50035"/>
    </source>
</evidence>
<comment type="similarity">
    <text evidence="1">Belongs to the phospholipase D family.</text>
</comment>
<keyword evidence="3" id="KW-1185">Reference proteome</keyword>
<accession>A0A0M3I2E6</accession>
<dbReference type="Pfam" id="PF00614">
    <property type="entry name" value="PLDc"/>
    <property type="match status" value="2"/>
</dbReference>
<dbReference type="AlphaFoldDB" id="A0A0M3I2E6"/>
<sequence>MVKLNANVLAPALTCLVAVVCTSAIWIGAKMSKRNFQISNYVSKFICKFLLLKVDLFYRMHRLKAYYIGVKDNSGPTEIVHAQTTSSPIALTSQSPQVPCNGACEFHLVESIPANLTYETPSTFMSTTDSWKRLIANATTQIRIASYYWSLLPETSGGYFDDTSRDGIEIYTALTDAAKRGIAIEITQNAEANNETDILASNGWAKVRSLNFTRFLGSGIMHTKAWLVDSKHFYIGSANIDWRALTQVKELGIAVFNCPCLANDVSKLFDVYWQMGAPNKELPSSWPADLSTTYNSNNPMDVTLNSEHSAVYFSSAPPEFCPLGRENDIDAILRVINTAREFIHISVMDYIPALLYSTNNPYWPVIDDALRSAAYNHIHVKLMMSRWTNTRKQLYAFLHSLANINVSLPCTYVFNPSTGGKQCLKNSTGSIEVRIFEVPAFGNQSQIPYSRVNHNKYMVTDNSAYIGTSNWSGDYFISTAGLGVVIQSDNTMQVSKIVTDLNEKIFMRDWNSQYATPIDNFSLTGTPIQPTVAF</sequence>
<dbReference type="SMART" id="SM00155">
    <property type="entry name" value="PLDc"/>
    <property type="match status" value="2"/>
</dbReference>
<feature type="domain" description="PLD phosphodiesterase" evidence="2">
    <location>
        <begin position="217"/>
        <end position="244"/>
    </location>
</feature>
<dbReference type="PANTHER" id="PTHR10185">
    <property type="entry name" value="PHOSPHOLIPASE D - RELATED"/>
    <property type="match status" value="1"/>
</dbReference>
<dbReference type="CDD" id="cd09106">
    <property type="entry name" value="PLDc_vPLD3_4_5_like_1"/>
    <property type="match status" value="1"/>
</dbReference>
<organism evidence="3 4">
    <name type="scientific">Ascaris lumbricoides</name>
    <name type="common">Giant roundworm</name>
    <dbReference type="NCBI Taxonomy" id="6252"/>
    <lineage>
        <taxon>Eukaryota</taxon>
        <taxon>Metazoa</taxon>
        <taxon>Ecdysozoa</taxon>
        <taxon>Nematoda</taxon>
        <taxon>Chromadorea</taxon>
        <taxon>Rhabditida</taxon>
        <taxon>Spirurina</taxon>
        <taxon>Ascaridomorpha</taxon>
        <taxon>Ascaridoidea</taxon>
        <taxon>Ascarididae</taxon>
        <taxon>Ascaris</taxon>
    </lineage>
</organism>
<evidence type="ECO:0000313" key="4">
    <source>
        <dbReference type="WBParaSite" id="ALUE_0001065601-mRNA-1"/>
    </source>
</evidence>
<dbReference type="PANTHER" id="PTHR10185:SF12">
    <property type="entry name" value="PLD PHOSPHODIESTERASE DOMAIN-CONTAINING PROTEIN"/>
    <property type="match status" value="1"/>
</dbReference>